<sequence>MKFLVILLGLISIGLCAVPKVPGILDCTFECSGSLTPVLNPNNTATTNGCGAYGIIAHPSLLPNSEFLNCCNSHDICYETCNTVRETCDKTFKDCMMNSCKNWSCRFIADSFYGAVQTLGCPSFLERQKKSCMCV</sequence>
<dbReference type="GO" id="GO:0005509">
    <property type="term" value="F:calcium ion binding"/>
    <property type="evidence" value="ECO:0007669"/>
    <property type="project" value="InterPro"/>
</dbReference>
<accession>A0A9N9S3D0</accession>
<dbReference type="GO" id="GO:0006644">
    <property type="term" value="P:phospholipid metabolic process"/>
    <property type="evidence" value="ECO:0007669"/>
    <property type="project" value="InterPro"/>
</dbReference>
<feature type="signal peptide" evidence="1">
    <location>
        <begin position="1"/>
        <end position="16"/>
    </location>
</feature>
<dbReference type="InterPro" id="IPR010711">
    <property type="entry name" value="PLA2G12"/>
</dbReference>
<evidence type="ECO:0000313" key="3">
    <source>
        <dbReference type="Proteomes" id="UP001153620"/>
    </source>
</evidence>
<dbReference type="Pfam" id="PF06951">
    <property type="entry name" value="PLA2G12"/>
    <property type="match status" value="1"/>
</dbReference>
<organism evidence="2 3">
    <name type="scientific">Chironomus riparius</name>
    <dbReference type="NCBI Taxonomy" id="315576"/>
    <lineage>
        <taxon>Eukaryota</taxon>
        <taxon>Metazoa</taxon>
        <taxon>Ecdysozoa</taxon>
        <taxon>Arthropoda</taxon>
        <taxon>Hexapoda</taxon>
        <taxon>Insecta</taxon>
        <taxon>Pterygota</taxon>
        <taxon>Neoptera</taxon>
        <taxon>Endopterygota</taxon>
        <taxon>Diptera</taxon>
        <taxon>Nematocera</taxon>
        <taxon>Chironomoidea</taxon>
        <taxon>Chironomidae</taxon>
        <taxon>Chironominae</taxon>
        <taxon>Chironomus</taxon>
    </lineage>
</organism>
<dbReference type="EMBL" id="OU895879">
    <property type="protein sequence ID" value="CAG9808479.1"/>
    <property type="molecule type" value="Genomic_DNA"/>
</dbReference>
<evidence type="ECO:0008006" key="4">
    <source>
        <dbReference type="Google" id="ProtNLM"/>
    </source>
</evidence>
<dbReference type="AlphaFoldDB" id="A0A9N9S3D0"/>
<dbReference type="SUPFAM" id="SSF48619">
    <property type="entry name" value="Phospholipase A2, PLA2"/>
    <property type="match status" value="1"/>
</dbReference>
<dbReference type="Gene3D" id="1.20.90.10">
    <property type="entry name" value="Phospholipase A2 domain"/>
    <property type="match status" value="1"/>
</dbReference>
<keyword evidence="1" id="KW-0732">Signal</keyword>
<dbReference type="Proteomes" id="UP001153620">
    <property type="component" value="Chromosome 3"/>
</dbReference>
<dbReference type="PANTHER" id="PTHR12824:SF8">
    <property type="entry name" value="GXIVSPLA2, ISOFORM A"/>
    <property type="match status" value="1"/>
</dbReference>
<protein>
    <recommendedName>
        <fullName evidence="4">Phospholipase A(2)</fullName>
    </recommendedName>
</protein>
<feature type="chain" id="PRO_5040395858" description="Phospholipase A(2)" evidence="1">
    <location>
        <begin position="17"/>
        <end position="135"/>
    </location>
</feature>
<dbReference type="OrthoDB" id="3935740at2759"/>
<dbReference type="PANTHER" id="PTHR12824">
    <property type="entry name" value="GROUP XII SECRETORY PHOSPHOLIPASE A2 FAMILY MEMBER"/>
    <property type="match status" value="1"/>
</dbReference>
<dbReference type="InterPro" id="IPR036444">
    <property type="entry name" value="PLipase_A2_dom_sf"/>
</dbReference>
<name>A0A9N9S3D0_9DIPT</name>
<dbReference type="GO" id="GO:0016042">
    <property type="term" value="P:lipid catabolic process"/>
    <property type="evidence" value="ECO:0007669"/>
    <property type="project" value="InterPro"/>
</dbReference>
<reference evidence="2" key="2">
    <citation type="submission" date="2022-10" db="EMBL/GenBank/DDBJ databases">
        <authorList>
            <consortium name="ENA_rothamsted_submissions"/>
            <consortium name="culmorum"/>
            <person name="King R."/>
        </authorList>
    </citation>
    <scope>NUCLEOTIDE SEQUENCE</scope>
</reference>
<dbReference type="GO" id="GO:0005576">
    <property type="term" value="C:extracellular region"/>
    <property type="evidence" value="ECO:0007669"/>
    <property type="project" value="InterPro"/>
</dbReference>
<gene>
    <name evidence="2" type="ORF">CHIRRI_LOCUS11318</name>
</gene>
<dbReference type="GO" id="GO:0050482">
    <property type="term" value="P:arachidonate secretion"/>
    <property type="evidence" value="ECO:0007669"/>
    <property type="project" value="InterPro"/>
</dbReference>
<evidence type="ECO:0000256" key="1">
    <source>
        <dbReference type="SAM" id="SignalP"/>
    </source>
</evidence>
<proteinExistence type="predicted"/>
<dbReference type="GO" id="GO:0004623">
    <property type="term" value="F:phospholipase A2 activity"/>
    <property type="evidence" value="ECO:0007669"/>
    <property type="project" value="InterPro"/>
</dbReference>
<reference evidence="2" key="1">
    <citation type="submission" date="2022-01" db="EMBL/GenBank/DDBJ databases">
        <authorList>
            <person name="King R."/>
        </authorList>
    </citation>
    <scope>NUCLEOTIDE SEQUENCE</scope>
</reference>
<keyword evidence="3" id="KW-1185">Reference proteome</keyword>
<evidence type="ECO:0000313" key="2">
    <source>
        <dbReference type="EMBL" id="CAG9808479.1"/>
    </source>
</evidence>